<evidence type="ECO:0000313" key="3">
    <source>
        <dbReference type="Proteomes" id="UP000315295"/>
    </source>
</evidence>
<accession>A0A540KDK0</accession>
<dbReference type="EMBL" id="VIEB01001423">
    <property type="protein sequence ID" value="TQD72301.1"/>
    <property type="molecule type" value="Genomic_DNA"/>
</dbReference>
<name>A0A540KDK0_MALBA</name>
<gene>
    <name evidence="2" type="ORF">C1H46_042161</name>
</gene>
<evidence type="ECO:0000256" key="1">
    <source>
        <dbReference type="SAM" id="MobiDB-lite"/>
    </source>
</evidence>
<evidence type="ECO:0000313" key="2">
    <source>
        <dbReference type="EMBL" id="TQD72301.1"/>
    </source>
</evidence>
<reference evidence="2 3" key="1">
    <citation type="journal article" date="2019" name="G3 (Bethesda)">
        <title>Sequencing of a Wild Apple (Malus baccata) Genome Unravels the Differences Between Cultivated and Wild Apple Species Regarding Disease Resistance and Cold Tolerance.</title>
        <authorList>
            <person name="Chen X."/>
        </authorList>
    </citation>
    <scope>NUCLEOTIDE SEQUENCE [LARGE SCALE GENOMIC DNA]</scope>
    <source>
        <strain evidence="3">cv. Shandingzi</strain>
        <tissue evidence="2">Leaves</tissue>
    </source>
</reference>
<organism evidence="2 3">
    <name type="scientific">Malus baccata</name>
    <name type="common">Siberian crab apple</name>
    <name type="synonym">Pyrus baccata</name>
    <dbReference type="NCBI Taxonomy" id="106549"/>
    <lineage>
        <taxon>Eukaryota</taxon>
        <taxon>Viridiplantae</taxon>
        <taxon>Streptophyta</taxon>
        <taxon>Embryophyta</taxon>
        <taxon>Tracheophyta</taxon>
        <taxon>Spermatophyta</taxon>
        <taxon>Magnoliopsida</taxon>
        <taxon>eudicotyledons</taxon>
        <taxon>Gunneridae</taxon>
        <taxon>Pentapetalae</taxon>
        <taxon>rosids</taxon>
        <taxon>fabids</taxon>
        <taxon>Rosales</taxon>
        <taxon>Rosaceae</taxon>
        <taxon>Amygdaloideae</taxon>
        <taxon>Maleae</taxon>
        <taxon>Malus</taxon>
    </lineage>
</organism>
<protein>
    <submittedName>
        <fullName evidence="2">Uncharacterized protein</fullName>
    </submittedName>
</protein>
<feature type="region of interest" description="Disordered" evidence="1">
    <location>
        <begin position="25"/>
        <end position="53"/>
    </location>
</feature>
<proteinExistence type="predicted"/>
<comment type="caution">
    <text evidence="2">The sequence shown here is derived from an EMBL/GenBank/DDBJ whole genome shotgun (WGS) entry which is preliminary data.</text>
</comment>
<dbReference type="AlphaFoldDB" id="A0A540KDK0"/>
<keyword evidence="3" id="KW-1185">Reference proteome</keyword>
<sequence length="75" mass="8151">MLQNNEILLVDVLLAMLPSSINPPWLQSSSEHQSAPNIFTDSLPQTQSASPVGSTSKSLIFLCLVQELQSKNSLL</sequence>
<dbReference type="Proteomes" id="UP000315295">
    <property type="component" value="Unassembled WGS sequence"/>
</dbReference>